<evidence type="ECO:0000256" key="1">
    <source>
        <dbReference type="ARBA" id="ARBA00023224"/>
    </source>
</evidence>
<dbReference type="OrthoDB" id="9760371at2"/>
<dbReference type="STRING" id="1121291.SAMN02745134_00849"/>
<feature type="domain" description="HAMP" evidence="6">
    <location>
        <begin position="85"/>
        <end position="137"/>
    </location>
</feature>
<dbReference type="SUPFAM" id="SSF58104">
    <property type="entry name" value="Methyl-accepting chemotaxis protein (MCP) signaling domain"/>
    <property type="match status" value="1"/>
</dbReference>
<dbReference type="RefSeq" id="WP_084114038.1">
    <property type="nucleotide sequence ID" value="NZ_FWXH01000002.1"/>
</dbReference>
<dbReference type="Pfam" id="PF00672">
    <property type="entry name" value="HAMP"/>
    <property type="match status" value="1"/>
</dbReference>
<dbReference type="PANTHER" id="PTHR32089">
    <property type="entry name" value="METHYL-ACCEPTING CHEMOTAXIS PROTEIN MCPB"/>
    <property type="match status" value="1"/>
</dbReference>
<proteinExistence type="inferred from homology"/>
<dbReference type="EMBL" id="FWXH01000002">
    <property type="protein sequence ID" value="SMC19486.1"/>
    <property type="molecule type" value="Genomic_DNA"/>
</dbReference>
<evidence type="ECO:0000256" key="2">
    <source>
        <dbReference type="ARBA" id="ARBA00029447"/>
    </source>
</evidence>
<dbReference type="CDD" id="cd06225">
    <property type="entry name" value="HAMP"/>
    <property type="match status" value="1"/>
</dbReference>
<dbReference type="Gene3D" id="6.10.340.10">
    <property type="match status" value="1"/>
</dbReference>
<dbReference type="InterPro" id="IPR003660">
    <property type="entry name" value="HAMP_dom"/>
</dbReference>
<dbReference type="InterPro" id="IPR004089">
    <property type="entry name" value="MCPsignal_dom"/>
</dbReference>
<dbReference type="Gene3D" id="1.10.287.950">
    <property type="entry name" value="Methyl-accepting chemotaxis protein"/>
    <property type="match status" value="1"/>
</dbReference>
<feature type="domain" description="Methyl-accepting transducer" evidence="5">
    <location>
        <begin position="156"/>
        <end position="407"/>
    </location>
</feature>
<reference evidence="7 8" key="1">
    <citation type="submission" date="2017-04" db="EMBL/GenBank/DDBJ databases">
        <authorList>
            <person name="Afonso C.L."/>
            <person name="Miller P.J."/>
            <person name="Scott M.A."/>
            <person name="Spackman E."/>
            <person name="Goraichik I."/>
            <person name="Dimitrov K.M."/>
            <person name="Suarez D.L."/>
            <person name="Swayne D.E."/>
        </authorList>
    </citation>
    <scope>NUCLEOTIDE SEQUENCE [LARGE SCALE GENOMIC DNA]</scope>
    <source>
        <strain evidence="7 8">DSM 12555</strain>
    </source>
</reference>
<evidence type="ECO:0000256" key="4">
    <source>
        <dbReference type="SAM" id="Phobius"/>
    </source>
</evidence>
<dbReference type="GO" id="GO:0007165">
    <property type="term" value="P:signal transduction"/>
    <property type="evidence" value="ECO:0007669"/>
    <property type="project" value="UniProtKB-KW"/>
</dbReference>
<protein>
    <submittedName>
        <fullName evidence="7">Methyl-accepting chemotaxis protein</fullName>
    </submittedName>
</protein>
<accession>A0A1W1X6B4</accession>
<keyword evidence="4" id="KW-0472">Membrane</keyword>
<comment type="similarity">
    <text evidence="2">Belongs to the methyl-accepting chemotaxis (MCP) protein family.</text>
</comment>
<dbReference type="SMART" id="SM00304">
    <property type="entry name" value="HAMP"/>
    <property type="match status" value="1"/>
</dbReference>
<keyword evidence="8" id="KW-1185">Reference proteome</keyword>
<feature type="transmembrane region" description="Helical" evidence="4">
    <location>
        <begin position="62"/>
        <end position="83"/>
    </location>
</feature>
<sequence>MNFKEKLLKKTMNSITFKLALAVVIVQIFSSYIGILVNNALYAGRQTLKSRGVPTSFLDGAIGVKIASFISIIITVFIIVIVYDRLVHKRLRQIMKYTENLSKGDLSKPLNLKGKDDISNLGNSLNTAVFNLKSIISTVVDSSETITSSSNLLLASTKASSDRVNEISSSSVELSDVAIKLSSNTEQVNSSTQEILAVIDSLLDKSRTALNASAEMENRALKMKDKIGQSISNTENTYNEKQKHILKAIEDGKIVDDIQLMADTISKIASQTNLLALNAAIEASRAGEHGKGFAVVAEEVRKLAEQSSETISNVESLVLKVKQVFDNLSQRAEEVLDFINKDVKSDYALLIDSAVKYGEDAKLINNISTEVSNSAKVADKSLEAISKVIQDVSEISESLTNSTEEISDSLTEISATIDDTNVAMEKENNLSVTLKKSVEKFKV</sequence>
<dbReference type="AlphaFoldDB" id="A0A1W1X6B4"/>
<dbReference type="PROSITE" id="PS50111">
    <property type="entry name" value="CHEMOTAXIS_TRANSDUC_2"/>
    <property type="match status" value="1"/>
</dbReference>
<evidence type="ECO:0000313" key="8">
    <source>
        <dbReference type="Proteomes" id="UP000192468"/>
    </source>
</evidence>
<gene>
    <name evidence="7" type="ORF">SAMN02745134_00849</name>
</gene>
<dbReference type="Pfam" id="PF00015">
    <property type="entry name" value="MCPsignal"/>
    <property type="match status" value="1"/>
</dbReference>
<dbReference type="PANTHER" id="PTHR32089:SF112">
    <property type="entry name" value="LYSOZYME-LIKE PROTEIN-RELATED"/>
    <property type="match status" value="1"/>
</dbReference>
<dbReference type="GO" id="GO:0016020">
    <property type="term" value="C:membrane"/>
    <property type="evidence" value="ECO:0007669"/>
    <property type="project" value="InterPro"/>
</dbReference>
<evidence type="ECO:0000259" key="5">
    <source>
        <dbReference type="PROSITE" id="PS50111"/>
    </source>
</evidence>
<keyword evidence="4" id="KW-0812">Transmembrane</keyword>
<dbReference type="Proteomes" id="UP000192468">
    <property type="component" value="Unassembled WGS sequence"/>
</dbReference>
<keyword evidence="1 3" id="KW-0807">Transducer</keyword>
<name>A0A1W1X6B4_9CLOT</name>
<keyword evidence="4" id="KW-1133">Transmembrane helix</keyword>
<feature type="transmembrane region" description="Helical" evidence="4">
    <location>
        <begin position="20"/>
        <end position="42"/>
    </location>
</feature>
<evidence type="ECO:0000256" key="3">
    <source>
        <dbReference type="PROSITE-ProRule" id="PRU00284"/>
    </source>
</evidence>
<dbReference type="SMART" id="SM00283">
    <property type="entry name" value="MA"/>
    <property type="match status" value="1"/>
</dbReference>
<dbReference type="PROSITE" id="PS50885">
    <property type="entry name" value="HAMP"/>
    <property type="match status" value="1"/>
</dbReference>
<organism evidence="7 8">
    <name type="scientific">Clostridium acidisoli DSM 12555</name>
    <dbReference type="NCBI Taxonomy" id="1121291"/>
    <lineage>
        <taxon>Bacteria</taxon>
        <taxon>Bacillati</taxon>
        <taxon>Bacillota</taxon>
        <taxon>Clostridia</taxon>
        <taxon>Eubacteriales</taxon>
        <taxon>Clostridiaceae</taxon>
        <taxon>Clostridium</taxon>
    </lineage>
</organism>
<evidence type="ECO:0000259" key="6">
    <source>
        <dbReference type="PROSITE" id="PS50885"/>
    </source>
</evidence>
<evidence type="ECO:0000313" key="7">
    <source>
        <dbReference type="EMBL" id="SMC19486.1"/>
    </source>
</evidence>